<dbReference type="PANTHER" id="PTHR43784">
    <property type="entry name" value="GDSL-LIKE LIPASE/ACYLHYDROLASE, PUTATIVE (AFU_ORTHOLOGUE AFUA_2G00820)-RELATED"/>
    <property type="match status" value="1"/>
</dbReference>
<dbReference type="GO" id="GO:0016787">
    <property type="term" value="F:hydrolase activity"/>
    <property type="evidence" value="ECO:0007669"/>
    <property type="project" value="UniProtKB-KW"/>
</dbReference>
<feature type="domain" description="SGNH hydrolase-type esterase" evidence="2">
    <location>
        <begin position="9"/>
        <end position="181"/>
    </location>
</feature>
<dbReference type="CDD" id="cd01832">
    <property type="entry name" value="SGNH_hydrolase_like_1"/>
    <property type="match status" value="1"/>
</dbReference>
<accession>A0A1V9A6N5</accession>
<evidence type="ECO:0000313" key="3">
    <source>
        <dbReference type="EMBL" id="OQO92763.1"/>
    </source>
</evidence>
<dbReference type="Proteomes" id="UP000192591">
    <property type="component" value="Unassembled WGS sequence"/>
</dbReference>
<dbReference type="Pfam" id="PF13472">
    <property type="entry name" value="Lipase_GDSL_2"/>
    <property type="match status" value="1"/>
</dbReference>
<dbReference type="PANTHER" id="PTHR43784:SF2">
    <property type="entry name" value="GDSL-LIKE LIPASE_ACYLHYDROLASE, PUTATIVE (AFU_ORTHOLOGUE AFUA_2G00820)-RELATED"/>
    <property type="match status" value="1"/>
</dbReference>
<protein>
    <submittedName>
        <fullName evidence="3">SGNH hydrolase</fullName>
    </submittedName>
</protein>
<proteinExistence type="predicted"/>
<reference evidence="3 4" key="1">
    <citation type="submission" date="2017-02" db="EMBL/GenBank/DDBJ databases">
        <title>Draft genome of Saccharomonospora sp. 154.</title>
        <authorList>
            <person name="Alonso-Carmona G.S."/>
            <person name="De La Haba R."/>
            <person name="Vera-Gargallo B."/>
            <person name="Sandoval-Trujillo A.H."/>
            <person name="Ramirez-Duran N."/>
            <person name="Ventosa A."/>
        </authorList>
    </citation>
    <scope>NUCLEOTIDE SEQUENCE [LARGE SCALE GENOMIC DNA]</scope>
    <source>
        <strain evidence="3 4">LRS4.154</strain>
    </source>
</reference>
<evidence type="ECO:0000313" key="4">
    <source>
        <dbReference type="Proteomes" id="UP000192591"/>
    </source>
</evidence>
<organism evidence="3 4">
    <name type="scientific">Saccharomonospora piscinae</name>
    <dbReference type="NCBI Taxonomy" id="687388"/>
    <lineage>
        <taxon>Bacteria</taxon>
        <taxon>Bacillati</taxon>
        <taxon>Actinomycetota</taxon>
        <taxon>Actinomycetes</taxon>
        <taxon>Pseudonocardiales</taxon>
        <taxon>Pseudonocardiaceae</taxon>
        <taxon>Saccharomonospora</taxon>
    </lineage>
</organism>
<dbReference type="SUPFAM" id="SSF52266">
    <property type="entry name" value="SGNH hydrolase"/>
    <property type="match status" value="1"/>
</dbReference>
<evidence type="ECO:0000259" key="2">
    <source>
        <dbReference type="Pfam" id="PF13472"/>
    </source>
</evidence>
<dbReference type="InterPro" id="IPR053140">
    <property type="entry name" value="GDSL_Rv0518-like"/>
</dbReference>
<dbReference type="AlphaFoldDB" id="A0A1V9A6N5"/>
<feature type="region of interest" description="Disordered" evidence="1">
    <location>
        <begin position="265"/>
        <end position="288"/>
    </location>
</feature>
<dbReference type="STRING" id="1962155.B1813_11470"/>
<dbReference type="RefSeq" id="WP_081191773.1">
    <property type="nucleotide sequence ID" value="NZ_MWIH01000005.1"/>
</dbReference>
<dbReference type="EMBL" id="MWIH01000005">
    <property type="protein sequence ID" value="OQO92763.1"/>
    <property type="molecule type" value="Genomic_DNA"/>
</dbReference>
<comment type="caution">
    <text evidence="3">The sequence shown here is derived from an EMBL/GenBank/DDBJ whole genome shotgun (WGS) entry which is preliminary data.</text>
</comment>
<name>A0A1V9A6N5_SACPI</name>
<keyword evidence="4" id="KW-1185">Reference proteome</keyword>
<keyword evidence="3" id="KW-0378">Hydrolase</keyword>
<dbReference type="InterPro" id="IPR013830">
    <property type="entry name" value="SGNH_hydro"/>
</dbReference>
<gene>
    <name evidence="3" type="ORF">B1813_11470</name>
</gene>
<dbReference type="Gene3D" id="3.40.50.1110">
    <property type="entry name" value="SGNH hydrolase"/>
    <property type="match status" value="1"/>
</dbReference>
<dbReference type="InterPro" id="IPR036514">
    <property type="entry name" value="SGNH_hydro_sf"/>
</dbReference>
<sequence>MTGFDSYVAIGDSFTEGLNDEWPDGTFRGWADRLAEVLADGRDDFRYANLAVRGKMLDEVMTEQLPVALDIRPDLVTVCAGGNDIIVPGADVDEVAAEFERGVARLREAGIDVLIFTGPDTKGLSVMSILRSKVGIYNAHLWAIADRHGAKVVDLWAMRTLHDGRAWSDDRLHFTPEGHRRIALRAAEVLGVPTEADWREPWPQDSPPATWLTLRRSDLVWTKAHLLPWIRRQLRGESMGDGVSPKRPQLAPLLTATGAATAVTGATALSPEAEPVTAAPQEARPRSA</sequence>
<evidence type="ECO:0000256" key="1">
    <source>
        <dbReference type="SAM" id="MobiDB-lite"/>
    </source>
</evidence>